<dbReference type="EMBL" id="MDYQ01000229">
    <property type="protein sequence ID" value="PRP78328.1"/>
    <property type="molecule type" value="Genomic_DNA"/>
</dbReference>
<keyword evidence="3 5" id="KW-0863">Zinc-finger</keyword>
<dbReference type="Gene3D" id="2.60.260.20">
    <property type="entry name" value="Urease metallochaperone UreE, N-terminal domain"/>
    <property type="match status" value="2"/>
</dbReference>
<protein>
    <submittedName>
        <fullName evidence="9">DnaJ subfamily A member 2</fullName>
    </submittedName>
</protein>
<dbReference type="InParanoid" id="A0A2P6N2Z3"/>
<dbReference type="FunCoup" id="A0A2P6N2Z3">
    <property type="interactions" value="932"/>
</dbReference>
<dbReference type="InterPro" id="IPR002939">
    <property type="entry name" value="DnaJ_C"/>
</dbReference>
<evidence type="ECO:0000256" key="1">
    <source>
        <dbReference type="ARBA" id="ARBA00022723"/>
    </source>
</evidence>
<evidence type="ECO:0000259" key="7">
    <source>
        <dbReference type="PROSITE" id="PS50076"/>
    </source>
</evidence>
<evidence type="ECO:0000256" key="6">
    <source>
        <dbReference type="SAM" id="MobiDB-lite"/>
    </source>
</evidence>
<accession>A0A2P6N2Z3</accession>
<dbReference type="Pfam" id="PF01556">
    <property type="entry name" value="DnaJ_C"/>
    <property type="match status" value="1"/>
</dbReference>
<organism evidence="9 10">
    <name type="scientific">Planoprotostelium fungivorum</name>
    <dbReference type="NCBI Taxonomy" id="1890364"/>
    <lineage>
        <taxon>Eukaryota</taxon>
        <taxon>Amoebozoa</taxon>
        <taxon>Evosea</taxon>
        <taxon>Variosea</taxon>
        <taxon>Cavosteliida</taxon>
        <taxon>Cavosteliaceae</taxon>
        <taxon>Planoprotostelium</taxon>
    </lineage>
</organism>
<keyword evidence="10" id="KW-1185">Reference proteome</keyword>
<dbReference type="Gene3D" id="1.10.287.110">
    <property type="entry name" value="DnaJ domain"/>
    <property type="match status" value="1"/>
</dbReference>
<dbReference type="PROSITE" id="PS51188">
    <property type="entry name" value="ZF_CR"/>
    <property type="match status" value="1"/>
</dbReference>
<dbReference type="STRING" id="1890364.A0A2P6N2Z3"/>
<comment type="caution">
    <text evidence="9">The sequence shown here is derived from an EMBL/GenBank/DDBJ whole genome shotgun (WGS) entry which is preliminary data.</text>
</comment>
<dbReference type="FunFam" id="2.10.230.10:FF:000001">
    <property type="entry name" value="DnaJ subfamily A member 2"/>
    <property type="match status" value="1"/>
</dbReference>
<dbReference type="SUPFAM" id="SSF49493">
    <property type="entry name" value="HSP40/DnaJ peptide-binding domain"/>
    <property type="match status" value="2"/>
</dbReference>
<dbReference type="GO" id="GO:0006457">
    <property type="term" value="P:protein folding"/>
    <property type="evidence" value="ECO:0007669"/>
    <property type="project" value="InterPro"/>
</dbReference>
<gene>
    <name evidence="9" type="ORF">PROFUN_11368</name>
</gene>
<evidence type="ECO:0000313" key="9">
    <source>
        <dbReference type="EMBL" id="PRP78328.1"/>
    </source>
</evidence>
<dbReference type="AlphaFoldDB" id="A0A2P6N2Z3"/>
<keyword evidence="2" id="KW-0677">Repeat</keyword>
<feature type="compositionally biased region" description="Basic and acidic residues" evidence="6">
    <location>
        <begin position="379"/>
        <end position="391"/>
    </location>
</feature>
<feature type="region of interest" description="Disordered" evidence="6">
    <location>
        <begin position="423"/>
        <end position="458"/>
    </location>
</feature>
<feature type="compositionally biased region" description="Basic and acidic residues" evidence="6">
    <location>
        <begin position="441"/>
        <end position="450"/>
    </location>
</feature>
<dbReference type="Gene3D" id="2.10.230.10">
    <property type="entry name" value="Heat shock protein DnaJ, cysteine-rich domain"/>
    <property type="match status" value="1"/>
</dbReference>
<dbReference type="GO" id="GO:0030544">
    <property type="term" value="F:Hsp70 protein binding"/>
    <property type="evidence" value="ECO:0007669"/>
    <property type="project" value="InterPro"/>
</dbReference>
<dbReference type="HAMAP" id="MF_01152">
    <property type="entry name" value="DnaJ"/>
    <property type="match status" value="1"/>
</dbReference>
<dbReference type="GO" id="GO:0005524">
    <property type="term" value="F:ATP binding"/>
    <property type="evidence" value="ECO:0007669"/>
    <property type="project" value="InterPro"/>
</dbReference>
<name>A0A2P6N2Z3_9EUKA</name>
<dbReference type="Pfam" id="PF00684">
    <property type="entry name" value="DnaJ_CXXCXGXG"/>
    <property type="match status" value="1"/>
</dbReference>
<evidence type="ECO:0000256" key="3">
    <source>
        <dbReference type="ARBA" id="ARBA00022771"/>
    </source>
</evidence>
<reference evidence="9 10" key="1">
    <citation type="journal article" date="2018" name="Genome Biol. Evol.">
        <title>Multiple Roots of Fruiting Body Formation in Amoebozoa.</title>
        <authorList>
            <person name="Hillmann F."/>
            <person name="Forbes G."/>
            <person name="Novohradska S."/>
            <person name="Ferling I."/>
            <person name="Riege K."/>
            <person name="Groth M."/>
            <person name="Westermann M."/>
            <person name="Marz M."/>
            <person name="Spaller T."/>
            <person name="Winckler T."/>
            <person name="Schaap P."/>
            <person name="Glockner G."/>
        </authorList>
    </citation>
    <scope>NUCLEOTIDE SEQUENCE [LARGE SCALE GENOMIC DNA]</scope>
    <source>
        <strain evidence="9 10">Jena</strain>
    </source>
</reference>
<keyword evidence="4 5" id="KW-0862">Zinc</keyword>
<dbReference type="FunFam" id="2.60.260.20:FF:000003">
    <property type="entry name" value="DnaJ subfamily A member 2"/>
    <property type="match status" value="1"/>
</dbReference>
<dbReference type="Pfam" id="PF00226">
    <property type="entry name" value="DnaJ"/>
    <property type="match status" value="1"/>
</dbReference>
<keyword evidence="1 5" id="KW-0479">Metal-binding</keyword>
<dbReference type="PRINTS" id="PR00625">
    <property type="entry name" value="JDOMAIN"/>
</dbReference>
<feature type="domain" description="J" evidence="7">
    <location>
        <begin position="6"/>
        <end position="71"/>
    </location>
</feature>
<dbReference type="InterPro" id="IPR001623">
    <property type="entry name" value="DnaJ_domain"/>
</dbReference>
<dbReference type="InterPro" id="IPR036410">
    <property type="entry name" value="HSP_DnaJ_Cys-rich_dom_sf"/>
</dbReference>
<dbReference type="InterPro" id="IPR012724">
    <property type="entry name" value="DnaJ"/>
</dbReference>
<dbReference type="GO" id="GO:0009408">
    <property type="term" value="P:response to heat"/>
    <property type="evidence" value="ECO:0007669"/>
    <property type="project" value="InterPro"/>
</dbReference>
<evidence type="ECO:0000259" key="8">
    <source>
        <dbReference type="PROSITE" id="PS51188"/>
    </source>
</evidence>
<dbReference type="PROSITE" id="PS50076">
    <property type="entry name" value="DNAJ_2"/>
    <property type="match status" value="1"/>
</dbReference>
<dbReference type="GO" id="GO:0051082">
    <property type="term" value="F:unfolded protein binding"/>
    <property type="evidence" value="ECO:0007669"/>
    <property type="project" value="InterPro"/>
</dbReference>
<feature type="zinc finger region" description="CR-type" evidence="5">
    <location>
        <begin position="129"/>
        <end position="214"/>
    </location>
</feature>
<dbReference type="InterPro" id="IPR001305">
    <property type="entry name" value="HSP_DnaJ_Cys-rich_dom"/>
</dbReference>
<dbReference type="SMART" id="SM00271">
    <property type="entry name" value="DnaJ"/>
    <property type="match status" value="1"/>
</dbReference>
<proteinExistence type="inferred from homology"/>
<dbReference type="GO" id="GO:0008270">
    <property type="term" value="F:zinc ion binding"/>
    <property type="evidence" value="ECO:0007669"/>
    <property type="project" value="UniProtKB-KW"/>
</dbReference>
<evidence type="ECO:0000256" key="2">
    <source>
        <dbReference type="ARBA" id="ARBA00022737"/>
    </source>
</evidence>
<feature type="region of interest" description="Disordered" evidence="6">
    <location>
        <begin position="374"/>
        <end position="409"/>
    </location>
</feature>
<dbReference type="CDD" id="cd10747">
    <property type="entry name" value="DnaJ_C"/>
    <property type="match status" value="1"/>
</dbReference>
<dbReference type="InterPro" id="IPR018253">
    <property type="entry name" value="DnaJ_domain_CS"/>
</dbReference>
<dbReference type="SUPFAM" id="SSF46565">
    <property type="entry name" value="Chaperone J-domain"/>
    <property type="match status" value="1"/>
</dbReference>
<dbReference type="InterPro" id="IPR036869">
    <property type="entry name" value="J_dom_sf"/>
</dbReference>
<dbReference type="FunFam" id="1.10.287.110:FF:000041">
    <property type="entry name" value="Chaperone protein DNAj, putative"/>
    <property type="match status" value="1"/>
</dbReference>
<dbReference type="PANTHER" id="PTHR43888">
    <property type="entry name" value="DNAJ-LIKE-2, ISOFORM A-RELATED"/>
    <property type="match status" value="1"/>
</dbReference>
<evidence type="ECO:0000256" key="5">
    <source>
        <dbReference type="PROSITE-ProRule" id="PRU00546"/>
    </source>
</evidence>
<evidence type="ECO:0000256" key="4">
    <source>
        <dbReference type="ARBA" id="ARBA00022833"/>
    </source>
</evidence>
<dbReference type="InterPro" id="IPR008971">
    <property type="entry name" value="HSP40/DnaJ_pept-bd"/>
</dbReference>
<dbReference type="Proteomes" id="UP000241769">
    <property type="component" value="Unassembled WGS sequence"/>
</dbReference>
<dbReference type="PROSITE" id="PS00636">
    <property type="entry name" value="DNAJ_1"/>
    <property type="match status" value="1"/>
</dbReference>
<dbReference type="SUPFAM" id="SSF57938">
    <property type="entry name" value="DnaJ/Hsp40 cysteine-rich domain"/>
    <property type="match status" value="1"/>
</dbReference>
<feature type="compositionally biased region" description="Polar residues" evidence="6">
    <location>
        <begin position="423"/>
        <end position="440"/>
    </location>
</feature>
<dbReference type="OrthoDB" id="550424at2759"/>
<sequence>MVKETKFYDLLEVTPEANTNDLKKAYRKLAMKYHPDKNPNNEAAAEKFKEISAAYEALSDEKKREIYDKYGEEALKEGGGMHSAEDIFSSFFGGGGFSSFFGGGGQRGPRKTEDIQHDIQVSLEDLYKGKHSKLAVTRNVLCNKCEGKGTKSTEGPSKCKTCNGRGARMVQRQIGPGMIQQMQVACQDCQGQGETIKPEDQCPQCKGKKVMKEKKILTVYIDRGMKHGQKITFAGESDEAPGMEPGDIVFCLIEKKHELFKRQGNDLYMEVTIPLIEALGGLNLSIKHLDDRVLLVQTGKDEVISHGDVHTIEGEGMPKHKDPESCGRLYIKFSVQFPKSGTLKENQLKELEKILPPRNNVKITSDMEKVKMQKVNLNEQKRDQEKQRQEAYDEDEQQGGRGVQYTRPSVGCSLSRTRATCHLNTTSTEDNMSNDGQEQPTPDRDARDTGNRVSNEGCCHNSVRRRRLLIPHLI</sequence>
<dbReference type="CDD" id="cd06257">
    <property type="entry name" value="DnaJ"/>
    <property type="match status" value="1"/>
</dbReference>
<dbReference type="InterPro" id="IPR044713">
    <property type="entry name" value="DNJA1/2-like"/>
</dbReference>
<evidence type="ECO:0000313" key="10">
    <source>
        <dbReference type="Proteomes" id="UP000241769"/>
    </source>
</evidence>
<feature type="domain" description="CR-type" evidence="8">
    <location>
        <begin position="129"/>
        <end position="214"/>
    </location>
</feature>